<evidence type="ECO:0000259" key="1">
    <source>
        <dbReference type="Pfam" id="PF13622"/>
    </source>
</evidence>
<evidence type="ECO:0000259" key="2">
    <source>
        <dbReference type="Pfam" id="PF20789"/>
    </source>
</evidence>
<dbReference type="PANTHER" id="PTHR38110">
    <property type="entry name" value="CHROMOSOME 23, WHOLE GENOME SHOTGUN SEQUENCE"/>
    <property type="match status" value="1"/>
</dbReference>
<dbReference type="CDD" id="cd03440">
    <property type="entry name" value="hot_dog"/>
    <property type="match status" value="1"/>
</dbReference>
<evidence type="ECO:0000313" key="3">
    <source>
        <dbReference type="EMBL" id="TVY28052.1"/>
    </source>
</evidence>
<evidence type="ECO:0008006" key="5">
    <source>
        <dbReference type="Google" id="ProtNLM"/>
    </source>
</evidence>
<dbReference type="InterPro" id="IPR029069">
    <property type="entry name" value="HotDog_dom_sf"/>
</dbReference>
<organism evidence="3 4">
    <name type="scientific">Lachnellula hyalina</name>
    <dbReference type="NCBI Taxonomy" id="1316788"/>
    <lineage>
        <taxon>Eukaryota</taxon>
        <taxon>Fungi</taxon>
        <taxon>Dikarya</taxon>
        <taxon>Ascomycota</taxon>
        <taxon>Pezizomycotina</taxon>
        <taxon>Leotiomycetes</taxon>
        <taxon>Helotiales</taxon>
        <taxon>Lachnaceae</taxon>
        <taxon>Lachnellula</taxon>
    </lineage>
</organism>
<comment type="caution">
    <text evidence="3">The sequence shown here is derived from an EMBL/GenBank/DDBJ whole genome shotgun (WGS) entry which is preliminary data.</text>
</comment>
<dbReference type="Gene3D" id="2.40.160.210">
    <property type="entry name" value="Acyl-CoA thioesterase, double hotdog domain"/>
    <property type="match status" value="1"/>
</dbReference>
<reference evidence="3 4" key="1">
    <citation type="submission" date="2018-05" db="EMBL/GenBank/DDBJ databases">
        <title>Genome sequencing and assembly of the regulated plant pathogen Lachnellula willkommii and related sister species for the development of diagnostic species identification markers.</title>
        <authorList>
            <person name="Giroux E."/>
            <person name="Bilodeau G."/>
        </authorList>
    </citation>
    <scope>NUCLEOTIDE SEQUENCE [LARGE SCALE GENOMIC DNA]</scope>
    <source>
        <strain evidence="3 4">CBS 185.66</strain>
    </source>
</reference>
<dbReference type="InterPro" id="IPR042171">
    <property type="entry name" value="Acyl-CoA_hotdog"/>
</dbReference>
<feature type="domain" description="Acyl-CoA thioesterase-like N-terminal HotDog" evidence="1">
    <location>
        <begin position="39"/>
        <end position="126"/>
    </location>
</feature>
<name>A0A8H8R3T4_9HELO</name>
<dbReference type="InterPro" id="IPR049450">
    <property type="entry name" value="ACOT8-like_C"/>
</dbReference>
<dbReference type="SUPFAM" id="SSF54637">
    <property type="entry name" value="Thioesterase/thiol ester dehydrase-isomerase"/>
    <property type="match status" value="2"/>
</dbReference>
<dbReference type="AlphaFoldDB" id="A0A8H8R3T4"/>
<dbReference type="PANTHER" id="PTHR38110:SF1">
    <property type="entry name" value="THIOESTERASE DOMAIN-CONTAINING PROTEIN"/>
    <property type="match status" value="1"/>
</dbReference>
<keyword evidence="4" id="KW-1185">Reference proteome</keyword>
<evidence type="ECO:0000313" key="4">
    <source>
        <dbReference type="Proteomes" id="UP000431533"/>
    </source>
</evidence>
<gene>
    <name evidence="3" type="ORF">LHYA1_G002655</name>
</gene>
<proteinExistence type="predicted"/>
<feature type="domain" description="Acyl-CoA thioesterase-like C-terminal" evidence="2">
    <location>
        <begin position="178"/>
        <end position="309"/>
    </location>
</feature>
<dbReference type="GeneID" id="41982853"/>
<dbReference type="InterPro" id="IPR049449">
    <property type="entry name" value="TesB_ACOT8-like_N"/>
</dbReference>
<feature type="non-terminal residue" evidence="3">
    <location>
        <position position="327"/>
    </location>
</feature>
<accession>A0A8H8R3T4</accession>
<dbReference type="InterPro" id="IPR052389">
    <property type="entry name" value="Sec_Metab_Biosynth-Assoc"/>
</dbReference>
<dbReference type="Pfam" id="PF20789">
    <property type="entry name" value="4HBT_3C"/>
    <property type="match status" value="1"/>
</dbReference>
<protein>
    <recommendedName>
        <fullName evidence="5">Thioesterase domain-containing protein</fullName>
    </recommendedName>
</protein>
<dbReference type="EMBL" id="QGMH01000037">
    <property type="protein sequence ID" value="TVY28052.1"/>
    <property type="molecule type" value="Genomic_DNA"/>
</dbReference>
<dbReference type="RefSeq" id="XP_031006840.1">
    <property type="nucleotide sequence ID" value="XM_031147630.1"/>
</dbReference>
<sequence length="327" mass="36381">SILYTKTGSKMASGRKTTTFGDATAVKALSTHKYSAWFHDDWCIGSVPHGGYVTSIFMQVVATHFNTTLSKQNQPHTIALHLDFLRRTQVGEAHFTVKDTKLGRQASVVHLTLSQAGREEVLGVITNSNILTETGVTFPTSWSLNPAPLPVSLTRLSENRDENWCLQPEMPFAAFRKATAKTDFFLPRDGQKERNKADEWIRLRSGEKWTNSSLGYVADMWPMPVEAFMREQNASDANSNGGKMKKSGTMWYPTLLLNLDVKKVLPDEGVEWLLVRVEAKAIKNGRMDLEIVILDEGNGLVALSHHVALAVPADRNLAERNTDASKI</sequence>
<dbReference type="OrthoDB" id="2532955at2759"/>
<dbReference type="Proteomes" id="UP000431533">
    <property type="component" value="Unassembled WGS sequence"/>
</dbReference>
<dbReference type="Pfam" id="PF13622">
    <property type="entry name" value="4HBT_3"/>
    <property type="match status" value="1"/>
</dbReference>